<evidence type="ECO:0000313" key="5">
    <source>
        <dbReference type="EMBL" id="PSL46849.1"/>
    </source>
</evidence>
<name>A0A2P8HKW1_CHINA</name>
<dbReference type="InterPro" id="IPR007213">
    <property type="entry name" value="Ppm1/Ppm2/Tcmp"/>
</dbReference>
<keyword evidence="3 5" id="KW-0808">Transferase</keyword>
<dbReference type="NCBIfam" id="TIGR00027">
    <property type="entry name" value="mthyl_TIGR00027"/>
    <property type="match status" value="1"/>
</dbReference>
<gene>
    <name evidence="5" type="ORF">CLV51_103834</name>
</gene>
<protein>
    <recommendedName>
        <fullName evidence="4">S-adenosyl-L-methionine-dependent methyltransferase</fullName>
        <ecNumber evidence="4">2.1.1.-</ecNumber>
    </recommendedName>
</protein>
<dbReference type="EC" id="2.1.1.-" evidence="4"/>
<keyword evidence="6" id="KW-1185">Reference proteome</keyword>
<accession>A0A2P8HKW1</accession>
<comment type="caution">
    <text evidence="5">The sequence shown here is derived from an EMBL/GenBank/DDBJ whole genome shotgun (WGS) entry which is preliminary data.</text>
</comment>
<dbReference type="InterPro" id="IPR011610">
    <property type="entry name" value="SAM_mthyl_Trfase_ML2640-like"/>
</dbReference>
<evidence type="ECO:0000256" key="3">
    <source>
        <dbReference type="ARBA" id="ARBA00022679"/>
    </source>
</evidence>
<evidence type="ECO:0000313" key="6">
    <source>
        <dbReference type="Proteomes" id="UP000240971"/>
    </source>
</evidence>
<dbReference type="EMBL" id="PYAW01000003">
    <property type="protein sequence ID" value="PSL46849.1"/>
    <property type="molecule type" value="Genomic_DNA"/>
</dbReference>
<organism evidence="5 6">
    <name type="scientific">Chitinophaga niastensis</name>
    <dbReference type="NCBI Taxonomy" id="536980"/>
    <lineage>
        <taxon>Bacteria</taxon>
        <taxon>Pseudomonadati</taxon>
        <taxon>Bacteroidota</taxon>
        <taxon>Chitinophagia</taxon>
        <taxon>Chitinophagales</taxon>
        <taxon>Chitinophagaceae</taxon>
        <taxon>Chitinophaga</taxon>
    </lineage>
</organism>
<reference evidence="5 6" key="1">
    <citation type="submission" date="2018-03" db="EMBL/GenBank/DDBJ databases">
        <title>Genomic Encyclopedia of Archaeal and Bacterial Type Strains, Phase II (KMG-II): from individual species to whole genera.</title>
        <authorList>
            <person name="Goeker M."/>
        </authorList>
    </citation>
    <scope>NUCLEOTIDE SEQUENCE [LARGE SCALE GENOMIC DNA]</scope>
    <source>
        <strain evidence="5 6">DSM 24859</strain>
    </source>
</reference>
<sequence length="293" mass="33566">MNRSPAIKSGAYMATFRAIESCKPEKERLVYDPFAAAFLSKFYQTLVAVCALPFIRKIVTTGIQLRWPGTFTSAVARTKLIDDMIIDAVKTDGINQIIIVSATLDTRAHRLNIGVPVHYVEVDHPKVQYAKRAVLAELQDMPTVRIDYVPLDLNTQQMSDVIPQLLQRNHNKTLFLWEALTTSMEAREADTIFKYINNFPSGTQVIFTYIDKAVLENPKAFNGFVSIDRILRRSGENWDFGLHPGDLNSFMEARNMKMRYEGGAEKYRAQYFGNKSRRMKGYEYFRVVRGEVK</sequence>
<dbReference type="Pfam" id="PF04072">
    <property type="entry name" value="LCM"/>
    <property type="match status" value="1"/>
</dbReference>
<dbReference type="GO" id="GO:0032259">
    <property type="term" value="P:methylation"/>
    <property type="evidence" value="ECO:0007669"/>
    <property type="project" value="UniProtKB-KW"/>
</dbReference>
<dbReference type="GO" id="GO:0008168">
    <property type="term" value="F:methyltransferase activity"/>
    <property type="evidence" value="ECO:0007669"/>
    <property type="project" value="UniProtKB-UniRule"/>
</dbReference>
<dbReference type="AlphaFoldDB" id="A0A2P8HKW1"/>
<dbReference type="Proteomes" id="UP000240971">
    <property type="component" value="Unassembled WGS sequence"/>
</dbReference>
<dbReference type="InterPro" id="IPR029063">
    <property type="entry name" value="SAM-dependent_MTases_sf"/>
</dbReference>
<dbReference type="Gene3D" id="3.40.50.150">
    <property type="entry name" value="Vaccinia Virus protein VP39"/>
    <property type="match status" value="1"/>
</dbReference>
<evidence type="ECO:0000256" key="4">
    <source>
        <dbReference type="RuleBase" id="RU362030"/>
    </source>
</evidence>
<comment type="function">
    <text evidence="4">Exhibits S-adenosyl-L-methionine-dependent methyltransferase activity.</text>
</comment>
<dbReference type="PANTHER" id="PTHR43619">
    <property type="entry name" value="S-ADENOSYL-L-METHIONINE-DEPENDENT METHYLTRANSFERASE YKTD-RELATED"/>
    <property type="match status" value="1"/>
</dbReference>
<evidence type="ECO:0000256" key="2">
    <source>
        <dbReference type="ARBA" id="ARBA00022603"/>
    </source>
</evidence>
<evidence type="ECO:0000256" key="1">
    <source>
        <dbReference type="ARBA" id="ARBA00008138"/>
    </source>
</evidence>
<proteinExistence type="inferred from homology"/>
<keyword evidence="2 4" id="KW-0489">Methyltransferase</keyword>
<dbReference type="SUPFAM" id="SSF53335">
    <property type="entry name" value="S-adenosyl-L-methionine-dependent methyltransferases"/>
    <property type="match status" value="1"/>
</dbReference>
<comment type="similarity">
    <text evidence="1 4">Belongs to the UPF0677 family.</text>
</comment>
<keyword evidence="4" id="KW-0949">S-adenosyl-L-methionine</keyword>
<dbReference type="PANTHER" id="PTHR43619:SF2">
    <property type="entry name" value="S-ADENOSYL-L-METHIONINE-DEPENDENT METHYLTRANSFERASES SUPERFAMILY PROTEIN"/>
    <property type="match status" value="1"/>
</dbReference>